<comment type="caution">
    <text evidence="1">The sequence shown here is derived from an EMBL/GenBank/DDBJ whole genome shotgun (WGS) entry which is preliminary data.</text>
</comment>
<organism evidence="1 2">
    <name type="scientific">Striga asiatica</name>
    <name type="common">Asiatic witchweed</name>
    <name type="synonym">Buchnera asiatica</name>
    <dbReference type="NCBI Taxonomy" id="4170"/>
    <lineage>
        <taxon>Eukaryota</taxon>
        <taxon>Viridiplantae</taxon>
        <taxon>Streptophyta</taxon>
        <taxon>Embryophyta</taxon>
        <taxon>Tracheophyta</taxon>
        <taxon>Spermatophyta</taxon>
        <taxon>Magnoliopsida</taxon>
        <taxon>eudicotyledons</taxon>
        <taxon>Gunneridae</taxon>
        <taxon>Pentapetalae</taxon>
        <taxon>asterids</taxon>
        <taxon>lamiids</taxon>
        <taxon>Lamiales</taxon>
        <taxon>Orobanchaceae</taxon>
        <taxon>Buchnereae</taxon>
        <taxon>Striga</taxon>
    </lineage>
</organism>
<name>A0A5A7PZ62_STRAF</name>
<gene>
    <name evidence="1" type="ORF">STAS_14307</name>
</gene>
<dbReference type="AlphaFoldDB" id="A0A5A7PZ62"/>
<sequence length="160" mass="18506">MEQQKYYNFGFNLTYRVQAHPRKGQPVLDRSIHYDTPIALPQISHYQHVRSPQPSRVLAYSSQPVFPSCDEHEICSSLYHSRDMPFFAVIDGMTEITLVNPLARVDQKQSRPCKGQHQQASRRHEKVKGGVDQIHFLSNLSVVDSKFSKGYISLHFYQVM</sequence>
<dbReference type="EMBL" id="BKCP01005405">
    <property type="protein sequence ID" value="GER37868.1"/>
    <property type="molecule type" value="Genomic_DNA"/>
</dbReference>
<reference evidence="2" key="1">
    <citation type="journal article" date="2019" name="Curr. Biol.">
        <title>Genome Sequence of Striga asiatica Provides Insight into the Evolution of Plant Parasitism.</title>
        <authorList>
            <person name="Yoshida S."/>
            <person name="Kim S."/>
            <person name="Wafula E.K."/>
            <person name="Tanskanen J."/>
            <person name="Kim Y.M."/>
            <person name="Honaas L."/>
            <person name="Yang Z."/>
            <person name="Spallek T."/>
            <person name="Conn C.E."/>
            <person name="Ichihashi Y."/>
            <person name="Cheong K."/>
            <person name="Cui S."/>
            <person name="Der J.P."/>
            <person name="Gundlach H."/>
            <person name="Jiao Y."/>
            <person name="Hori C."/>
            <person name="Ishida J.K."/>
            <person name="Kasahara H."/>
            <person name="Kiba T."/>
            <person name="Kim M.S."/>
            <person name="Koo N."/>
            <person name="Laohavisit A."/>
            <person name="Lee Y.H."/>
            <person name="Lumba S."/>
            <person name="McCourt P."/>
            <person name="Mortimer J.C."/>
            <person name="Mutuku J.M."/>
            <person name="Nomura T."/>
            <person name="Sasaki-Sekimoto Y."/>
            <person name="Seto Y."/>
            <person name="Wang Y."/>
            <person name="Wakatake T."/>
            <person name="Sakakibara H."/>
            <person name="Demura T."/>
            <person name="Yamaguchi S."/>
            <person name="Yoneyama K."/>
            <person name="Manabe R.I."/>
            <person name="Nelson D.C."/>
            <person name="Schulman A.H."/>
            <person name="Timko M.P."/>
            <person name="dePamphilis C.W."/>
            <person name="Choi D."/>
            <person name="Shirasu K."/>
        </authorList>
    </citation>
    <scope>NUCLEOTIDE SEQUENCE [LARGE SCALE GENOMIC DNA]</scope>
    <source>
        <strain evidence="2">cv. UVA1</strain>
    </source>
</reference>
<keyword evidence="1" id="KW-0489">Methyltransferase</keyword>
<evidence type="ECO:0000313" key="2">
    <source>
        <dbReference type="Proteomes" id="UP000325081"/>
    </source>
</evidence>
<dbReference type="Proteomes" id="UP000325081">
    <property type="component" value="Unassembled WGS sequence"/>
</dbReference>
<proteinExistence type="predicted"/>
<protein>
    <submittedName>
        <fullName evidence="1">S-adenosyl-L-methionine-dependentmethyltransferases superfamily protein</fullName>
    </submittedName>
</protein>
<dbReference type="GO" id="GO:0008168">
    <property type="term" value="F:methyltransferase activity"/>
    <property type="evidence" value="ECO:0007669"/>
    <property type="project" value="UniProtKB-KW"/>
</dbReference>
<evidence type="ECO:0000313" key="1">
    <source>
        <dbReference type="EMBL" id="GER37868.1"/>
    </source>
</evidence>
<accession>A0A5A7PZ62</accession>
<keyword evidence="1" id="KW-0808">Transferase</keyword>
<keyword evidence="2" id="KW-1185">Reference proteome</keyword>
<dbReference type="GO" id="GO:0032259">
    <property type="term" value="P:methylation"/>
    <property type="evidence" value="ECO:0007669"/>
    <property type="project" value="UniProtKB-KW"/>
</dbReference>